<dbReference type="Proteomes" id="UP001162030">
    <property type="component" value="Chromosome"/>
</dbReference>
<dbReference type="EMBL" id="OX458333">
    <property type="protein sequence ID" value="CAI8900495.1"/>
    <property type="molecule type" value="Genomic_DNA"/>
</dbReference>
<keyword evidence="2" id="KW-1185">Reference proteome</keyword>
<reference evidence="1 2" key="1">
    <citation type="submission" date="2023-03" db="EMBL/GenBank/DDBJ databases">
        <authorList>
            <person name="Pearce D."/>
        </authorList>
    </citation>
    <scope>NUCLEOTIDE SEQUENCE [LARGE SCALE GENOMIC DNA]</scope>
    <source>
        <strain evidence="1">Msz</strain>
    </source>
</reference>
<name>A0ABM9I578_9GAMM</name>
<organism evidence="1 2">
    <name type="scientific">Methylocaldum szegediense</name>
    <dbReference type="NCBI Taxonomy" id="73780"/>
    <lineage>
        <taxon>Bacteria</taxon>
        <taxon>Pseudomonadati</taxon>
        <taxon>Pseudomonadota</taxon>
        <taxon>Gammaproteobacteria</taxon>
        <taxon>Methylococcales</taxon>
        <taxon>Methylococcaceae</taxon>
        <taxon>Methylocaldum</taxon>
    </lineage>
</organism>
<gene>
    <name evidence="1" type="ORF">MSZNOR_3430</name>
</gene>
<sequence>MKTTQSDARPYAQLVEAGIAKPECLDLKLMLFAYELEKVRSELFDGKVLKPDDVVDR</sequence>
<evidence type="ECO:0000313" key="2">
    <source>
        <dbReference type="Proteomes" id="UP001162030"/>
    </source>
</evidence>
<dbReference type="RefSeq" id="WP_156912822.1">
    <property type="nucleotide sequence ID" value="NZ_OX458333.1"/>
</dbReference>
<protein>
    <submittedName>
        <fullName evidence="1">Uncharacterized protein</fullName>
    </submittedName>
</protein>
<proteinExistence type="predicted"/>
<evidence type="ECO:0000313" key="1">
    <source>
        <dbReference type="EMBL" id="CAI8900495.1"/>
    </source>
</evidence>
<accession>A0ABM9I578</accession>